<evidence type="ECO:0000256" key="1">
    <source>
        <dbReference type="SAM" id="MobiDB-lite"/>
    </source>
</evidence>
<dbReference type="Proteomes" id="UP001328107">
    <property type="component" value="Unassembled WGS sequence"/>
</dbReference>
<dbReference type="EMBL" id="BTRK01000001">
    <property type="protein sequence ID" value="GMR31548.1"/>
    <property type="molecule type" value="Genomic_DNA"/>
</dbReference>
<comment type="caution">
    <text evidence="2">The sequence shown here is derived from an EMBL/GenBank/DDBJ whole genome shotgun (WGS) entry which is preliminary data.</text>
</comment>
<feature type="compositionally biased region" description="Basic and acidic residues" evidence="1">
    <location>
        <begin position="66"/>
        <end position="75"/>
    </location>
</feature>
<keyword evidence="3" id="KW-1185">Reference proteome</keyword>
<name>A0AAN5BZX7_9BILA</name>
<organism evidence="2 3">
    <name type="scientific">Pristionchus mayeri</name>
    <dbReference type="NCBI Taxonomy" id="1317129"/>
    <lineage>
        <taxon>Eukaryota</taxon>
        <taxon>Metazoa</taxon>
        <taxon>Ecdysozoa</taxon>
        <taxon>Nematoda</taxon>
        <taxon>Chromadorea</taxon>
        <taxon>Rhabditida</taxon>
        <taxon>Rhabditina</taxon>
        <taxon>Diplogasteromorpha</taxon>
        <taxon>Diplogasteroidea</taxon>
        <taxon>Neodiplogasteridae</taxon>
        <taxon>Pristionchus</taxon>
    </lineage>
</organism>
<dbReference type="AlphaFoldDB" id="A0AAN5BZX7"/>
<feature type="compositionally biased region" description="Basic residues" evidence="1">
    <location>
        <begin position="28"/>
        <end position="43"/>
    </location>
</feature>
<evidence type="ECO:0000313" key="2">
    <source>
        <dbReference type="EMBL" id="GMR31548.1"/>
    </source>
</evidence>
<accession>A0AAN5BZX7</accession>
<reference evidence="3" key="1">
    <citation type="submission" date="2022-10" db="EMBL/GenBank/DDBJ databases">
        <title>Genome assembly of Pristionchus species.</title>
        <authorList>
            <person name="Yoshida K."/>
            <person name="Sommer R.J."/>
        </authorList>
    </citation>
    <scope>NUCLEOTIDE SEQUENCE [LARGE SCALE GENOMIC DNA]</scope>
    <source>
        <strain evidence="3">RS5460</strain>
    </source>
</reference>
<protein>
    <submittedName>
        <fullName evidence="2">Uncharacterized protein</fullName>
    </submittedName>
</protein>
<sequence>HSSIHSLLIRPHPSARRPTRHDRICGIARKHGRSRGSPHRMRSRPPQEEARWPGLPSSTRVQQRGHLKERPRDDAQLCRIYAAEEGVKD</sequence>
<feature type="non-terminal residue" evidence="2">
    <location>
        <position position="89"/>
    </location>
</feature>
<proteinExistence type="predicted"/>
<evidence type="ECO:0000313" key="3">
    <source>
        <dbReference type="Proteomes" id="UP001328107"/>
    </source>
</evidence>
<feature type="region of interest" description="Disordered" evidence="1">
    <location>
        <begin position="1"/>
        <end position="75"/>
    </location>
</feature>
<gene>
    <name evidence="2" type="ORF">PMAYCL1PPCAC_01743</name>
</gene>
<feature type="non-terminal residue" evidence="2">
    <location>
        <position position="1"/>
    </location>
</feature>